<dbReference type="InterPro" id="IPR036390">
    <property type="entry name" value="WH_DNA-bd_sf"/>
</dbReference>
<dbReference type="AlphaFoldDB" id="A0A0F9BFX8"/>
<sequence>MNAPVRPVCLPPRWLQVLLALHRLSRLGYPPTLRELKGAVGLKATSNMNYQLRGLERAGLAVGPPYMQARGWRVN</sequence>
<dbReference type="SUPFAM" id="SSF46785">
    <property type="entry name" value="Winged helix' DNA-binding domain"/>
    <property type="match status" value="1"/>
</dbReference>
<dbReference type="Gene3D" id="1.10.10.10">
    <property type="entry name" value="Winged helix-like DNA-binding domain superfamily/Winged helix DNA-binding domain"/>
    <property type="match status" value="1"/>
</dbReference>
<dbReference type="GO" id="GO:0004252">
    <property type="term" value="F:serine-type endopeptidase activity"/>
    <property type="evidence" value="ECO:0007669"/>
    <property type="project" value="InterPro"/>
</dbReference>
<dbReference type="InterPro" id="IPR036388">
    <property type="entry name" value="WH-like_DNA-bd_sf"/>
</dbReference>
<dbReference type="InterPro" id="IPR006199">
    <property type="entry name" value="LexA_DNA-bd_dom"/>
</dbReference>
<dbReference type="GO" id="GO:0006508">
    <property type="term" value="P:proteolysis"/>
    <property type="evidence" value="ECO:0007669"/>
    <property type="project" value="InterPro"/>
</dbReference>
<evidence type="ECO:0000313" key="2">
    <source>
        <dbReference type="EMBL" id="KKK89554.1"/>
    </source>
</evidence>
<reference evidence="2" key="1">
    <citation type="journal article" date="2015" name="Nature">
        <title>Complex archaea that bridge the gap between prokaryotes and eukaryotes.</title>
        <authorList>
            <person name="Spang A."/>
            <person name="Saw J.H."/>
            <person name="Jorgensen S.L."/>
            <person name="Zaremba-Niedzwiedzka K."/>
            <person name="Martijn J."/>
            <person name="Lind A.E."/>
            <person name="van Eijk R."/>
            <person name="Schleper C."/>
            <person name="Guy L."/>
            <person name="Ettema T.J."/>
        </authorList>
    </citation>
    <scope>NUCLEOTIDE SEQUENCE</scope>
</reference>
<proteinExistence type="predicted"/>
<dbReference type="Pfam" id="PF01726">
    <property type="entry name" value="LexA_DNA_bind"/>
    <property type="match status" value="1"/>
</dbReference>
<accession>A0A0F9BFX8</accession>
<gene>
    <name evidence="2" type="ORF">LCGC14_2731960</name>
</gene>
<comment type="caution">
    <text evidence="2">The sequence shown here is derived from an EMBL/GenBank/DDBJ whole genome shotgun (WGS) entry which is preliminary data.</text>
</comment>
<dbReference type="EMBL" id="LAZR01049476">
    <property type="protein sequence ID" value="KKK89554.1"/>
    <property type="molecule type" value="Genomic_DNA"/>
</dbReference>
<evidence type="ECO:0000259" key="1">
    <source>
        <dbReference type="Pfam" id="PF01726"/>
    </source>
</evidence>
<organism evidence="2">
    <name type="scientific">marine sediment metagenome</name>
    <dbReference type="NCBI Taxonomy" id="412755"/>
    <lineage>
        <taxon>unclassified sequences</taxon>
        <taxon>metagenomes</taxon>
        <taxon>ecological metagenomes</taxon>
    </lineage>
</organism>
<name>A0A0F9BFX8_9ZZZZ</name>
<feature type="domain" description="LexA repressor DNA-binding" evidence="1">
    <location>
        <begin position="17"/>
        <end position="60"/>
    </location>
</feature>
<protein>
    <recommendedName>
        <fullName evidence="1">LexA repressor DNA-binding domain-containing protein</fullName>
    </recommendedName>
</protein>
<feature type="non-terminal residue" evidence="2">
    <location>
        <position position="75"/>
    </location>
</feature>